<dbReference type="SUPFAM" id="SSF47473">
    <property type="entry name" value="EF-hand"/>
    <property type="match status" value="1"/>
</dbReference>
<dbReference type="Proteomes" id="UP001311799">
    <property type="component" value="Unassembled WGS sequence"/>
</dbReference>
<keyword evidence="5" id="KW-1185">Reference proteome</keyword>
<reference evidence="4 5" key="1">
    <citation type="submission" date="2023-10" db="EMBL/GenBank/DDBJ databases">
        <title>Comparative genomics analysis reveals potential genetic determinants of host preference in Cryptosporidium xiaoi.</title>
        <authorList>
            <person name="Xiao L."/>
            <person name="Li J."/>
        </authorList>
    </citation>
    <scope>NUCLEOTIDE SEQUENCE [LARGE SCALE GENOMIC DNA]</scope>
    <source>
        <strain evidence="4 5">52996</strain>
    </source>
</reference>
<dbReference type="PANTHER" id="PTHR14095:SF0">
    <property type="entry name" value="MIP22305P"/>
    <property type="match status" value="1"/>
</dbReference>
<dbReference type="Gene3D" id="1.10.238.10">
    <property type="entry name" value="EF-hand"/>
    <property type="match status" value="1"/>
</dbReference>
<evidence type="ECO:0000256" key="2">
    <source>
        <dbReference type="ARBA" id="ARBA00022837"/>
    </source>
</evidence>
<protein>
    <submittedName>
        <fullName evidence="4">Phosphatase 2A regulatory subunit (Contains a conserved version of EF hands)</fullName>
    </submittedName>
</protein>
<gene>
    <name evidence="4" type="ORF">RS030_203188</name>
</gene>
<proteinExistence type="predicted"/>
<evidence type="ECO:0000259" key="3">
    <source>
        <dbReference type="PROSITE" id="PS50222"/>
    </source>
</evidence>
<dbReference type="InterPro" id="IPR011992">
    <property type="entry name" value="EF-hand-dom_pair"/>
</dbReference>
<keyword evidence="1" id="KW-0479">Metal-binding</keyword>
<sequence>MEIDLLFEGQIQSLFFEFLSESFNIKNEFLSTKEFSDKIRIDDENKYKENVITNNLNKYNPSNVTDDKTIQDKSFRENNNNNIIIDKIINICDNYCLNNVDESNVHNGELKKNKYYLDFTIWENDIVVGILGLGKFCSITLYNMLIKKSELIVYDYDFDFNGNIIIDVDDINDLICNKLNIVEKDTCLNYFKLFSYLSGSNTYIYPTGFRPIIKEIINRHKALNFLKENNEVFSDLFMNTVITRIYYELDLLELKRLRYKDIKNSNIFSILNNIKGEETFDDLIHYFNYQHFYVIYYRFIELDNDEDHELSFSEFKSHDNNSITEFTANRIWNCNIKNKNSLFNDDISNKNRNMNYYDFLYFYISDEDKTSNRSIRYWFEIIDLDCDGWISKEEIEFFYNEQKKRVDDLNYSLPEFNSILCMMNDLLMPTIENQFRLDDFVRNKLVAGHFFNILVNTKKCITTILMDGEFNTINSFLQSEKISKHISPWDLHCYYQYQIIQGSNNDENI</sequence>
<dbReference type="InterPro" id="IPR002048">
    <property type="entry name" value="EF_hand_dom"/>
</dbReference>
<name>A0AAV9XXV9_9CRYT</name>
<comment type="caution">
    <text evidence="4">The sequence shown here is derived from an EMBL/GenBank/DDBJ whole genome shotgun (WGS) entry which is preliminary data.</text>
</comment>
<dbReference type="PROSITE" id="PS50222">
    <property type="entry name" value="EF_HAND_2"/>
    <property type="match status" value="1"/>
</dbReference>
<evidence type="ECO:0000313" key="5">
    <source>
        <dbReference type="Proteomes" id="UP001311799"/>
    </source>
</evidence>
<dbReference type="Pfam" id="PF17958">
    <property type="entry name" value="EF-hand_13"/>
    <property type="match status" value="1"/>
</dbReference>
<evidence type="ECO:0000256" key="1">
    <source>
        <dbReference type="ARBA" id="ARBA00022723"/>
    </source>
</evidence>
<dbReference type="InterPro" id="IPR018247">
    <property type="entry name" value="EF_Hand_1_Ca_BS"/>
</dbReference>
<dbReference type="AlphaFoldDB" id="A0AAV9XXV9"/>
<accession>A0AAV9XXV9</accession>
<dbReference type="GO" id="GO:0000159">
    <property type="term" value="C:protein phosphatase type 2A complex"/>
    <property type="evidence" value="ECO:0007669"/>
    <property type="project" value="TreeGrafter"/>
</dbReference>
<keyword evidence="2" id="KW-0106">Calcium</keyword>
<evidence type="ECO:0000313" key="4">
    <source>
        <dbReference type="EMBL" id="KAK6589507.1"/>
    </source>
</evidence>
<dbReference type="InterPro" id="IPR041534">
    <property type="entry name" value="EF-hand_13"/>
</dbReference>
<feature type="domain" description="EF-hand" evidence="3">
    <location>
        <begin position="370"/>
        <end position="405"/>
    </location>
</feature>
<dbReference type="Gene3D" id="1.10.238.220">
    <property type="match status" value="1"/>
</dbReference>
<organism evidence="4 5">
    <name type="scientific">Cryptosporidium xiaoi</name>
    <dbReference type="NCBI Taxonomy" id="659607"/>
    <lineage>
        <taxon>Eukaryota</taxon>
        <taxon>Sar</taxon>
        <taxon>Alveolata</taxon>
        <taxon>Apicomplexa</taxon>
        <taxon>Conoidasida</taxon>
        <taxon>Coccidia</taxon>
        <taxon>Eucoccidiorida</taxon>
        <taxon>Eimeriorina</taxon>
        <taxon>Cryptosporidiidae</taxon>
        <taxon>Cryptosporidium</taxon>
    </lineage>
</organism>
<dbReference type="PANTHER" id="PTHR14095">
    <property type="entry name" value="PHOSPHATASE 2A REGULATORY SUBUNIT-RELATED"/>
    <property type="match status" value="1"/>
</dbReference>
<dbReference type="PROSITE" id="PS00018">
    <property type="entry name" value="EF_HAND_1"/>
    <property type="match status" value="2"/>
</dbReference>
<dbReference type="EMBL" id="JAWDEY010000012">
    <property type="protein sequence ID" value="KAK6589507.1"/>
    <property type="molecule type" value="Genomic_DNA"/>
</dbReference>
<dbReference type="GO" id="GO:0005509">
    <property type="term" value="F:calcium ion binding"/>
    <property type="evidence" value="ECO:0007669"/>
    <property type="project" value="InterPro"/>
</dbReference>
<dbReference type="GO" id="GO:0019888">
    <property type="term" value="F:protein phosphatase regulator activity"/>
    <property type="evidence" value="ECO:0007669"/>
    <property type="project" value="TreeGrafter"/>
</dbReference>